<feature type="non-terminal residue" evidence="1">
    <location>
        <position position="74"/>
    </location>
</feature>
<gene>
    <name evidence="1" type="ORF">ACFQ1S_36595</name>
</gene>
<evidence type="ECO:0000313" key="1">
    <source>
        <dbReference type="EMBL" id="MFD1050657.1"/>
    </source>
</evidence>
<sequence>MCKNLAMKHVVAVLALAEVIGYDMTIPSMVFGAADDRYDVRICGVDDQPVRSTGGYSVVLDHGPEALAEADTVI</sequence>
<proteinExistence type="predicted"/>
<name>A0ABW3MJ00_9PSEU</name>
<reference evidence="2" key="1">
    <citation type="journal article" date="2019" name="Int. J. Syst. Evol. Microbiol.">
        <title>The Global Catalogue of Microorganisms (GCM) 10K type strain sequencing project: providing services to taxonomists for standard genome sequencing and annotation.</title>
        <authorList>
            <consortium name="The Broad Institute Genomics Platform"/>
            <consortium name="The Broad Institute Genome Sequencing Center for Infectious Disease"/>
            <person name="Wu L."/>
            <person name="Ma J."/>
        </authorList>
    </citation>
    <scope>NUCLEOTIDE SEQUENCE [LARGE SCALE GENOMIC DNA]</scope>
    <source>
        <strain evidence="2">JCM 31486</strain>
    </source>
</reference>
<accession>A0ABW3MJ00</accession>
<evidence type="ECO:0000313" key="2">
    <source>
        <dbReference type="Proteomes" id="UP001597045"/>
    </source>
</evidence>
<comment type="caution">
    <text evidence="1">The sequence shown here is derived from an EMBL/GenBank/DDBJ whole genome shotgun (WGS) entry which is preliminary data.</text>
</comment>
<protein>
    <submittedName>
        <fullName evidence="1">AraC family transcriptional regulator</fullName>
    </submittedName>
</protein>
<dbReference type="InterPro" id="IPR029062">
    <property type="entry name" value="Class_I_gatase-like"/>
</dbReference>
<dbReference type="SUPFAM" id="SSF52317">
    <property type="entry name" value="Class I glutamine amidotransferase-like"/>
    <property type="match status" value="1"/>
</dbReference>
<organism evidence="1 2">
    <name type="scientific">Kibdelosporangium lantanae</name>
    <dbReference type="NCBI Taxonomy" id="1497396"/>
    <lineage>
        <taxon>Bacteria</taxon>
        <taxon>Bacillati</taxon>
        <taxon>Actinomycetota</taxon>
        <taxon>Actinomycetes</taxon>
        <taxon>Pseudonocardiales</taxon>
        <taxon>Pseudonocardiaceae</taxon>
        <taxon>Kibdelosporangium</taxon>
    </lineage>
</organism>
<dbReference type="Proteomes" id="UP001597045">
    <property type="component" value="Unassembled WGS sequence"/>
</dbReference>
<dbReference type="EMBL" id="JBHTIS010003000">
    <property type="protein sequence ID" value="MFD1050657.1"/>
    <property type="molecule type" value="Genomic_DNA"/>
</dbReference>
<dbReference type="Gene3D" id="3.40.50.880">
    <property type="match status" value="1"/>
</dbReference>
<keyword evidence="2" id="KW-1185">Reference proteome</keyword>